<protein>
    <submittedName>
        <fullName evidence="2">Uncharacterized protein</fullName>
    </submittedName>
</protein>
<feature type="compositionally biased region" description="Low complexity" evidence="1">
    <location>
        <begin position="113"/>
        <end position="139"/>
    </location>
</feature>
<dbReference type="EMBL" id="KZ821468">
    <property type="protein sequence ID" value="PYH32354.1"/>
    <property type="molecule type" value="Genomic_DNA"/>
</dbReference>
<dbReference type="RefSeq" id="XP_025477832.1">
    <property type="nucleotide sequence ID" value="XM_025623755.1"/>
</dbReference>
<gene>
    <name evidence="2" type="ORF">BO87DRAFT_378231</name>
</gene>
<evidence type="ECO:0000313" key="2">
    <source>
        <dbReference type="EMBL" id="PYH32354.1"/>
    </source>
</evidence>
<proteinExistence type="predicted"/>
<evidence type="ECO:0000313" key="3">
    <source>
        <dbReference type="Proteomes" id="UP000247647"/>
    </source>
</evidence>
<feature type="region of interest" description="Disordered" evidence="1">
    <location>
        <begin position="106"/>
        <end position="170"/>
    </location>
</feature>
<name>A0A318YE84_ASPNB</name>
<keyword evidence="3" id="KW-1185">Reference proteome</keyword>
<dbReference type="AlphaFoldDB" id="A0A318YE84"/>
<reference evidence="2" key="1">
    <citation type="submission" date="2016-12" db="EMBL/GenBank/DDBJ databases">
        <title>The genomes of Aspergillus section Nigri reveals drivers in fungal speciation.</title>
        <authorList>
            <consortium name="DOE Joint Genome Institute"/>
            <person name="Vesth T.C."/>
            <person name="Nybo J."/>
            <person name="Theobald S."/>
            <person name="Brandl J."/>
            <person name="Frisvad J.C."/>
            <person name="Nielsen K.F."/>
            <person name="Lyhne E.K."/>
            <person name="Kogle M.E."/>
            <person name="Kuo A."/>
            <person name="Riley R."/>
            <person name="Clum A."/>
            <person name="Nolan M."/>
            <person name="Lipzen A."/>
            <person name="Salamov A."/>
            <person name="Henrissat B."/>
            <person name="Wiebenga A."/>
            <person name="De Vries R.P."/>
            <person name="Grigoriev I.V."/>
            <person name="Mortensen U.H."/>
            <person name="Andersen M.R."/>
            <person name="Baker S.E."/>
        </authorList>
    </citation>
    <scope>NUCLEOTIDE SEQUENCE [LARGE SCALE GENOMIC DNA]</scope>
    <source>
        <strain evidence="2">CBS 115656</strain>
    </source>
</reference>
<dbReference type="GeneID" id="37126211"/>
<organism evidence="2 3">
    <name type="scientific">Aspergillus neoniger (strain CBS 115656)</name>
    <dbReference type="NCBI Taxonomy" id="1448310"/>
    <lineage>
        <taxon>Eukaryota</taxon>
        <taxon>Fungi</taxon>
        <taxon>Dikarya</taxon>
        <taxon>Ascomycota</taxon>
        <taxon>Pezizomycotina</taxon>
        <taxon>Eurotiomycetes</taxon>
        <taxon>Eurotiomycetidae</taxon>
        <taxon>Eurotiales</taxon>
        <taxon>Aspergillaceae</taxon>
        <taxon>Aspergillus</taxon>
        <taxon>Aspergillus subgen. Circumdati</taxon>
    </lineage>
</organism>
<dbReference type="Proteomes" id="UP000247647">
    <property type="component" value="Unassembled WGS sequence"/>
</dbReference>
<sequence>MSGYFSYVSCLSCCQYHLTYQFCRYSVFHTPSLPSLSVIPTIVFPWSQSEASVQTPRRLDHRRPSPNGGSCPASCLAYPADGPCFVADSRNPYCLSLTQHLWTGPCQKEQPESGSTSTSTGSSLAGSSSSSSSSRSTSTKIPRCSLSALPQDARSLSPRKSHFPSSVALF</sequence>
<evidence type="ECO:0000256" key="1">
    <source>
        <dbReference type="SAM" id="MobiDB-lite"/>
    </source>
</evidence>
<accession>A0A318YE84</accession>